<sequence>MRIGTDVIAIERIDELVASETGFEEQVFTARERSYCRRRRRPADHLAARFAAKEAVLKALGTGMAAGMEWTDIEVVNDRAGRPTVRLYGEVAAEAERLGMQQLDISMTHSAGLAIAQALLVWNQ</sequence>
<evidence type="ECO:0000259" key="9">
    <source>
        <dbReference type="Pfam" id="PF01648"/>
    </source>
</evidence>
<keyword evidence="5 8" id="KW-0460">Magnesium</keyword>
<keyword evidence="11" id="KW-1185">Reference proteome</keyword>
<keyword evidence="6 8" id="KW-0443">Lipid metabolism</keyword>
<dbReference type="EMBL" id="JASITI010000019">
    <property type="protein sequence ID" value="MDK9497422.1"/>
    <property type="molecule type" value="Genomic_DNA"/>
</dbReference>
<dbReference type="InterPro" id="IPR008278">
    <property type="entry name" value="4-PPantetheinyl_Trfase_dom"/>
</dbReference>
<protein>
    <recommendedName>
        <fullName evidence="8">Holo-[acyl-carrier-protein] synthase</fullName>
        <shortName evidence="8">Holo-ACP synthase</shortName>
        <ecNumber evidence="8">2.7.8.7</ecNumber>
    </recommendedName>
    <alternativeName>
        <fullName evidence="8">4'-phosphopantetheinyl transferase AcpS</fullName>
    </alternativeName>
</protein>
<dbReference type="InterPro" id="IPR037143">
    <property type="entry name" value="4-PPantetheinyl_Trfase_dom_sf"/>
</dbReference>
<evidence type="ECO:0000256" key="6">
    <source>
        <dbReference type="ARBA" id="ARBA00023098"/>
    </source>
</evidence>
<evidence type="ECO:0000256" key="5">
    <source>
        <dbReference type="ARBA" id="ARBA00022842"/>
    </source>
</evidence>
<feature type="binding site" evidence="8">
    <location>
        <position position="6"/>
    </location>
    <ligand>
        <name>Mg(2+)</name>
        <dbReference type="ChEBI" id="CHEBI:18420"/>
    </ligand>
</feature>
<reference evidence="10 11" key="1">
    <citation type="submission" date="2023-05" db="EMBL/GenBank/DDBJ databases">
        <title>Sequencing and Assembly of Streptomyces sp. NP73.</title>
        <authorList>
            <person name="Konwar A.N."/>
            <person name="Saikia K."/>
            <person name="Thakur D."/>
        </authorList>
    </citation>
    <scope>NUCLEOTIDE SEQUENCE [LARGE SCALE GENOMIC DNA]</scope>
    <source>
        <strain evidence="10 11">NP73</strain>
    </source>
</reference>
<dbReference type="GO" id="GO:0008897">
    <property type="term" value="F:holo-[acyl-carrier-protein] synthase activity"/>
    <property type="evidence" value="ECO:0007669"/>
    <property type="project" value="UniProtKB-EC"/>
</dbReference>
<dbReference type="Proteomes" id="UP001223390">
    <property type="component" value="Unassembled WGS sequence"/>
</dbReference>
<keyword evidence="4 8" id="KW-0276">Fatty acid metabolism</keyword>
<evidence type="ECO:0000256" key="4">
    <source>
        <dbReference type="ARBA" id="ARBA00022832"/>
    </source>
</evidence>
<name>A0ABT7GUZ2_9ACTN</name>
<proteinExistence type="inferred from homology"/>
<keyword evidence="3 8" id="KW-0479">Metal-binding</keyword>
<dbReference type="EC" id="2.7.8.7" evidence="8"/>
<keyword evidence="2 8" id="KW-0808">Transferase</keyword>
<feature type="binding site" evidence="8">
    <location>
        <position position="54"/>
    </location>
    <ligand>
        <name>Mg(2+)</name>
        <dbReference type="ChEBI" id="CHEBI:18420"/>
    </ligand>
</feature>
<comment type="similarity">
    <text evidence="8">Belongs to the P-Pant transferase superfamily. AcpS family.</text>
</comment>
<keyword evidence="7 8" id="KW-0275">Fatty acid biosynthesis</keyword>
<comment type="function">
    <text evidence="8">Transfers the 4'-phosphopantetheine moiety from coenzyme A to a Ser of acyl-carrier-protein.</text>
</comment>
<evidence type="ECO:0000256" key="2">
    <source>
        <dbReference type="ARBA" id="ARBA00022679"/>
    </source>
</evidence>
<dbReference type="NCBIfam" id="TIGR00556">
    <property type="entry name" value="pantethn_trn"/>
    <property type="match status" value="1"/>
</dbReference>
<comment type="subcellular location">
    <subcellularLocation>
        <location evidence="8">Cytoplasm</location>
    </subcellularLocation>
</comment>
<evidence type="ECO:0000256" key="3">
    <source>
        <dbReference type="ARBA" id="ARBA00022723"/>
    </source>
</evidence>
<gene>
    <name evidence="8 10" type="primary">acpS</name>
    <name evidence="10" type="ORF">QEZ40_002081</name>
</gene>
<evidence type="ECO:0000313" key="10">
    <source>
        <dbReference type="EMBL" id="MDK9497422.1"/>
    </source>
</evidence>
<comment type="cofactor">
    <cofactor evidence="8">
        <name>Mg(2+)</name>
        <dbReference type="ChEBI" id="CHEBI:18420"/>
    </cofactor>
</comment>
<dbReference type="HAMAP" id="MF_00101">
    <property type="entry name" value="AcpS"/>
    <property type="match status" value="1"/>
</dbReference>
<evidence type="ECO:0000256" key="1">
    <source>
        <dbReference type="ARBA" id="ARBA00022516"/>
    </source>
</evidence>
<dbReference type="RefSeq" id="WP_260618157.1">
    <property type="nucleotide sequence ID" value="NZ_JASITI010000019.1"/>
</dbReference>
<keyword evidence="8" id="KW-0963">Cytoplasm</keyword>
<dbReference type="Gene3D" id="3.90.470.20">
    <property type="entry name" value="4'-phosphopantetheinyl transferase domain"/>
    <property type="match status" value="1"/>
</dbReference>
<evidence type="ECO:0000256" key="7">
    <source>
        <dbReference type="ARBA" id="ARBA00023160"/>
    </source>
</evidence>
<evidence type="ECO:0000313" key="11">
    <source>
        <dbReference type="Proteomes" id="UP001223390"/>
    </source>
</evidence>
<comment type="caution">
    <text evidence="10">The sequence shown here is derived from an EMBL/GenBank/DDBJ whole genome shotgun (WGS) entry which is preliminary data.</text>
</comment>
<dbReference type="SUPFAM" id="SSF56214">
    <property type="entry name" value="4'-phosphopantetheinyl transferase"/>
    <property type="match status" value="1"/>
</dbReference>
<comment type="catalytic activity">
    <reaction evidence="8">
        <text>apo-[ACP] + CoA = holo-[ACP] + adenosine 3',5'-bisphosphate + H(+)</text>
        <dbReference type="Rhea" id="RHEA:12068"/>
        <dbReference type="Rhea" id="RHEA-COMP:9685"/>
        <dbReference type="Rhea" id="RHEA-COMP:9690"/>
        <dbReference type="ChEBI" id="CHEBI:15378"/>
        <dbReference type="ChEBI" id="CHEBI:29999"/>
        <dbReference type="ChEBI" id="CHEBI:57287"/>
        <dbReference type="ChEBI" id="CHEBI:58343"/>
        <dbReference type="ChEBI" id="CHEBI:64479"/>
        <dbReference type="EC" id="2.7.8.7"/>
    </reaction>
</comment>
<evidence type="ECO:0000256" key="8">
    <source>
        <dbReference type="HAMAP-Rule" id="MF_00101"/>
    </source>
</evidence>
<dbReference type="NCBIfam" id="TIGR00516">
    <property type="entry name" value="acpS"/>
    <property type="match status" value="1"/>
</dbReference>
<accession>A0ABT7GUZ2</accession>
<keyword evidence="1 8" id="KW-0444">Lipid biosynthesis</keyword>
<dbReference type="Pfam" id="PF01648">
    <property type="entry name" value="ACPS"/>
    <property type="match status" value="1"/>
</dbReference>
<organism evidence="10 11">
    <name type="scientific">Streptomyces katrae</name>
    <dbReference type="NCBI Taxonomy" id="68223"/>
    <lineage>
        <taxon>Bacteria</taxon>
        <taxon>Bacillati</taxon>
        <taxon>Actinomycetota</taxon>
        <taxon>Actinomycetes</taxon>
        <taxon>Kitasatosporales</taxon>
        <taxon>Streptomycetaceae</taxon>
        <taxon>Streptomyces</taxon>
    </lineage>
</organism>
<dbReference type="InterPro" id="IPR002582">
    <property type="entry name" value="ACPS"/>
</dbReference>
<feature type="domain" description="4'-phosphopantetheinyl transferase" evidence="9">
    <location>
        <begin position="2"/>
        <end position="102"/>
    </location>
</feature>
<dbReference type="InterPro" id="IPR004568">
    <property type="entry name" value="Ppantetheine-prot_Trfase_dom"/>
</dbReference>